<sequence>MTFDINLHFNSTLFKPTDFYSTNPPGFEPHPNPIAFDGGRPNNGFYPIESIQVNLKSKPFDHTISNDPVLITEVSEDKDHELDIKTALQYGDAKGSRPLLNLVDNITQQLHHPKHTLGLDYLLTSGSGDSLTKILQAFLSPGDTILVESYTYTPIFAPITTLGGVLIPYKVNFTDGDSIVDINYLGNLLENWESGEYKHLRKPKLIYTVPTQNPSGLTQSLRIRKSIYDLAETHDLVILEDDPDSYIKLHNLESFDNYLAQIKNESYLNLDTAGRVIHFETFSKLISPGIRLGYIIAIPQIIERITKVSKIFTKATSGYSQLIIFNIIKHWAEQINSKDNISLGYFNWSYKVSLEYQSRKNLVFSLLSSSKSLAKGYISLVEPDGGMFFILPVNFPFTSNNEGNEDYTAEWEKLRLISVKNGVKFILGSLMSFNEKDSQRAKFARITLANEDDLNKIEVGVNRLDQSIVEYFEVESQK</sequence>
<dbReference type="GO" id="GO:0006571">
    <property type="term" value="P:tyrosine biosynthetic process"/>
    <property type="evidence" value="ECO:0007669"/>
    <property type="project" value="TreeGrafter"/>
</dbReference>
<dbReference type="GO" id="GO:0009074">
    <property type="term" value="P:aromatic amino acid family catabolic process"/>
    <property type="evidence" value="ECO:0007669"/>
    <property type="project" value="TreeGrafter"/>
</dbReference>
<evidence type="ECO:0000256" key="4">
    <source>
        <dbReference type="ARBA" id="ARBA00022679"/>
    </source>
</evidence>
<dbReference type="AlphaFoldDB" id="A0A9P8PNP2"/>
<comment type="caution">
    <text evidence="7">The sequence shown here is derived from an EMBL/GenBank/DDBJ whole genome shotgun (WGS) entry which is preliminary data.</text>
</comment>
<keyword evidence="8" id="KW-1185">Reference proteome</keyword>
<evidence type="ECO:0000313" key="7">
    <source>
        <dbReference type="EMBL" id="KAH3675467.1"/>
    </source>
</evidence>
<evidence type="ECO:0000256" key="2">
    <source>
        <dbReference type="ARBA" id="ARBA00007441"/>
    </source>
</evidence>
<gene>
    <name evidence="7" type="ORF">WICMUC_002756</name>
</gene>
<dbReference type="CDD" id="cd00609">
    <property type="entry name" value="AAT_like"/>
    <property type="match status" value="1"/>
</dbReference>
<dbReference type="GO" id="GO:0047536">
    <property type="term" value="F:2-aminoadipate transaminase activity"/>
    <property type="evidence" value="ECO:0007669"/>
    <property type="project" value="TreeGrafter"/>
</dbReference>
<dbReference type="Proteomes" id="UP000769528">
    <property type="component" value="Unassembled WGS sequence"/>
</dbReference>
<dbReference type="Pfam" id="PF00155">
    <property type="entry name" value="Aminotran_1_2"/>
    <property type="match status" value="1"/>
</dbReference>
<feature type="domain" description="Aminotransferase class I/classII large" evidence="6">
    <location>
        <begin position="72"/>
        <end position="331"/>
    </location>
</feature>
<reference evidence="7" key="1">
    <citation type="journal article" date="2021" name="Open Biol.">
        <title>Shared evolutionary footprints suggest mitochondrial oxidative damage underlies multiple complex I losses in fungi.</title>
        <authorList>
            <person name="Schikora-Tamarit M.A."/>
            <person name="Marcet-Houben M."/>
            <person name="Nosek J."/>
            <person name="Gabaldon T."/>
        </authorList>
    </citation>
    <scope>NUCLEOTIDE SEQUENCE</scope>
    <source>
        <strain evidence="7">CBS6341</strain>
    </source>
</reference>
<evidence type="ECO:0000256" key="3">
    <source>
        <dbReference type="ARBA" id="ARBA00022576"/>
    </source>
</evidence>
<organism evidence="7 8">
    <name type="scientific">Wickerhamomyces mucosus</name>
    <dbReference type="NCBI Taxonomy" id="1378264"/>
    <lineage>
        <taxon>Eukaryota</taxon>
        <taxon>Fungi</taxon>
        <taxon>Dikarya</taxon>
        <taxon>Ascomycota</taxon>
        <taxon>Saccharomycotina</taxon>
        <taxon>Saccharomycetes</taxon>
        <taxon>Phaffomycetales</taxon>
        <taxon>Wickerhamomycetaceae</taxon>
        <taxon>Wickerhamomyces</taxon>
    </lineage>
</organism>
<dbReference type="PANTHER" id="PTHR42790">
    <property type="entry name" value="AMINOTRANSFERASE"/>
    <property type="match status" value="1"/>
</dbReference>
<dbReference type="InterPro" id="IPR050859">
    <property type="entry name" value="Class-I_PLP-dep_aminotransf"/>
</dbReference>
<protein>
    <recommendedName>
        <fullName evidence="6">Aminotransferase class I/classII large domain-containing protein</fullName>
    </recommendedName>
</protein>
<evidence type="ECO:0000256" key="1">
    <source>
        <dbReference type="ARBA" id="ARBA00001933"/>
    </source>
</evidence>
<dbReference type="InterPro" id="IPR015421">
    <property type="entry name" value="PyrdxlP-dep_Trfase_major"/>
</dbReference>
<dbReference type="Gene3D" id="3.40.640.10">
    <property type="entry name" value="Type I PLP-dependent aspartate aminotransferase-like (Major domain)"/>
    <property type="match status" value="1"/>
</dbReference>
<proteinExistence type="inferred from homology"/>
<reference evidence="7" key="2">
    <citation type="submission" date="2021-01" db="EMBL/GenBank/DDBJ databases">
        <authorList>
            <person name="Schikora-Tamarit M.A."/>
        </authorList>
    </citation>
    <scope>NUCLEOTIDE SEQUENCE</scope>
    <source>
        <strain evidence="7">CBS6341</strain>
    </source>
</reference>
<evidence type="ECO:0000256" key="5">
    <source>
        <dbReference type="ARBA" id="ARBA00022898"/>
    </source>
</evidence>
<evidence type="ECO:0000313" key="8">
    <source>
        <dbReference type="Proteomes" id="UP000769528"/>
    </source>
</evidence>
<dbReference type="GO" id="GO:0019878">
    <property type="term" value="P:lysine biosynthetic process via aminoadipic acid"/>
    <property type="evidence" value="ECO:0007669"/>
    <property type="project" value="TreeGrafter"/>
</dbReference>
<dbReference type="OrthoDB" id="691673at2759"/>
<dbReference type="EMBL" id="JAEUBF010000772">
    <property type="protein sequence ID" value="KAH3675467.1"/>
    <property type="molecule type" value="Genomic_DNA"/>
</dbReference>
<dbReference type="SUPFAM" id="SSF53383">
    <property type="entry name" value="PLP-dependent transferases"/>
    <property type="match status" value="1"/>
</dbReference>
<keyword evidence="3" id="KW-0032">Aminotransferase</keyword>
<keyword evidence="5" id="KW-0663">Pyridoxal phosphate</keyword>
<dbReference type="InterPro" id="IPR015424">
    <property type="entry name" value="PyrdxlP-dep_Trfase"/>
</dbReference>
<comment type="similarity">
    <text evidence="2">Belongs to the class-I pyridoxal-phosphate-dependent aminotransferase family.</text>
</comment>
<evidence type="ECO:0000259" key="6">
    <source>
        <dbReference type="Pfam" id="PF00155"/>
    </source>
</evidence>
<dbReference type="PANTHER" id="PTHR42790:SF2">
    <property type="entry name" value="AROMATIC AMINO ACID AMINOTRANSFERASE 2"/>
    <property type="match status" value="1"/>
</dbReference>
<name>A0A9P8PNP2_9ASCO</name>
<dbReference type="GO" id="GO:0030170">
    <property type="term" value="F:pyridoxal phosphate binding"/>
    <property type="evidence" value="ECO:0007669"/>
    <property type="project" value="InterPro"/>
</dbReference>
<accession>A0A9P8PNP2</accession>
<keyword evidence="4" id="KW-0808">Transferase</keyword>
<dbReference type="GO" id="GO:0008793">
    <property type="term" value="F:aromatic-amino-acid transaminase activity"/>
    <property type="evidence" value="ECO:0007669"/>
    <property type="project" value="TreeGrafter"/>
</dbReference>
<dbReference type="InterPro" id="IPR004839">
    <property type="entry name" value="Aminotransferase_I/II_large"/>
</dbReference>
<comment type="cofactor">
    <cofactor evidence="1">
        <name>pyridoxal 5'-phosphate</name>
        <dbReference type="ChEBI" id="CHEBI:597326"/>
    </cofactor>
</comment>